<feature type="region of interest" description="Disordered" evidence="1">
    <location>
        <begin position="27"/>
        <end position="50"/>
    </location>
</feature>
<organism evidence="2 3">
    <name type="scientific">Natronobacterium haloterrestre</name>
    <name type="common">Halobiforma haloterrestris</name>
    <dbReference type="NCBI Taxonomy" id="148448"/>
    <lineage>
        <taxon>Archaea</taxon>
        <taxon>Methanobacteriati</taxon>
        <taxon>Methanobacteriota</taxon>
        <taxon>Stenosarchaea group</taxon>
        <taxon>Halobacteria</taxon>
        <taxon>Halobacteriales</taxon>
        <taxon>Natrialbaceae</taxon>
        <taxon>Natronobacterium</taxon>
    </lineage>
</organism>
<evidence type="ECO:0000313" key="3">
    <source>
        <dbReference type="Proteomes" id="UP000199161"/>
    </source>
</evidence>
<sequence>MPTFAESPVYRRGSYDHDHDYDRVLALESKPNHSQAPLENSAALDGGEPR</sequence>
<proteinExistence type="predicted"/>
<reference evidence="3" key="1">
    <citation type="submission" date="2016-10" db="EMBL/GenBank/DDBJ databases">
        <authorList>
            <person name="Varghese N."/>
            <person name="Submissions S."/>
        </authorList>
    </citation>
    <scope>NUCLEOTIDE SEQUENCE [LARGE SCALE GENOMIC DNA]</scope>
    <source>
        <strain evidence="3">DSM 13078</strain>
    </source>
</reference>
<dbReference type="EMBL" id="FOKW01000002">
    <property type="protein sequence ID" value="SFB86482.1"/>
    <property type="molecule type" value="Genomic_DNA"/>
</dbReference>
<accession>A0A1I1EIP5</accession>
<gene>
    <name evidence="2" type="ORF">SAMN05444422_102460</name>
</gene>
<name>A0A1I1EIP5_NATHA</name>
<dbReference type="Proteomes" id="UP000199161">
    <property type="component" value="Unassembled WGS sequence"/>
</dbReference>
<keyword evidence="3" id="KW-1185">Reference proteome</keyword>
<evidence type="ECO:0000313" key="2">
    <source>
        <dbReference type="EMBL" id="SFB86482.1"/>
    </source>
</evidence>
<dbReference type="AlphaFoldDB" id="A0A1I1EIP5"/>
<protein>
    <submittedName>
        <fullName evidence="2">Uncharacterized protein</fullName>
    </submittedName>
</protein>
<evidence type="ECO:0000256" key="1">
    <source>
        <dbReference type="SAM" id="MobiDB-lite"/>
    </source>
</evidence>